<accession>R3WIB0</accession>
<protein>
    <submittedName>
        <fullName evidence="1">RinA family phage transcriptional regulator</fullName>
    </submittedName>
</protein>
<dbReference type="AlphaFoldDB" id="R3WIB0"/>
<dbReference type="OrthoDB" id="2735906at2"/>
<dbReference type="eggNOG" id="ENOG5032YZ1">
    <property type="taxonomic scope" value="Bacteria"/>
</dbReference>
<dbReference type="Proteomes" id="UP000013785">
    <property type="component" value="Unassembled WGS sequence"/>
</dbReference>
<dbReference type="InterPro" id="IPR006523">
    <property type="entry name" value="RinA"/>
</dbReference>
<dbReference type="EMBL" id="AJAT01000018">
    <property type="protein sequence ID" value="EOL41625.1"/>
    <property type="molecule type" value="Genomic_DNA"/>
</dbReference>
<evidence type="ECO:0000313" key="1">
    <source>
        <dbReference type="EMBL" id="EOL41625.1"/>
    </source>
</evidence>
<dbReference type="NCBIfam" id="TIGR01636">
    <property type="entry name" value="phage_rinA"/>
    <property type="match status" value="1"/>
</dbReference>
<name>R3WIB0_9ENTE</name>
<sequence length="129" mass="15668">MKTTTMNYLKDILGDYYRTDEYIKEREKELLYVLEEKMEDCFEEERKSQERMTITTDRRLWTLEKNKRAVERCLNRSDETTQKIIKEIYLNKKTNLTLLGMSQKLFISKTQAYNLRNLFFEQLADELGI</sequence>
<dbReference type="RefSeq" id="WP_010769821.1">
    <property type="nucleotide sequence ID" value="NZ_ASWE01000001.1"/>
</dbReference>
<evidence type="ECO:0000313" key="2">
    <source>
        <dbReference type="Proteomes" id="UP000013785"/>
    </source>
</evidence>
<comment type="caution">
    <text evidence="1">The sequence shown here is derived from an EMBL/GenBank/DDBJ whole genome shotgun (WGS) entry which is preliminary data.</text>
</comment>
<dbReference type="STRING" id="154621.RV11_GL002853"/>
<reference evidence="1 2" key="1">
    <citation type="submission" date="2013-02" db="EMBL/GenBank/DDBJ databases">
        <title>The Genome Sequence of Enterococcus phoeniculicola BAA-412.</title>
        <authorList>
            <consortium name="The Broad Institute Genome Sequencing Platform"/>
            <consortium name="The Broad Institute Genome Sequencing Center for Infectious Disease"/>
            <person name="Earl A.M."/>
            <person name="Gilmore M.S."/>
            <person name="Lebreton F."/>
            <person name="Walker B."/>
            <person name="Young S.K."/>
            <person name="Zeng Q."/>
            <person name="Gargeya S."/>
            <person name="Fitzgerald M."/>
            <person name="Haas B."/>
            <person name="Abouelleil A."/>
            <person name="Alvarado L."/>
            <person name="Arachchi H.M."/>
            <person name="Berlin A.M."/>
            <person name="Chapman S.B."/>
            <person name="Dewar J."/>
            <person name="Goldberg J."/>
            <person name="Griggs A."/>
            <person name="Gujja S."/>
            <person name="Hansen M."/>
            <person name="Howarth C."/>
            <person name="Imamovic A."/>
            <person name="Larimer J."/>
            <person name="McCowan C."/>
            <person name="Murphy C."/>
            <person name="Neiman D."/>
            <person name="Pearson M."/>
            <person name="Priest M."/>
            <person name="Roberts A."/>
            <person name="Saif S."/>
            <person name="Shea T."/>
            <person name="Sisk P."/>
            <person name="Sykes S."/>
            <person name="Wortman J."/>
            <person name="Nusbaum C."/>
            <person name="Birren B."/>
        </authorList>
    </citation>
    <scope>NUCLEOTIDE SEQUENCE [LARGE SCALE GENOMIC DNA]</scope>
    <source>
        <strain evidence="1 2">ATCC BAA-412</strain>
    </source>
</reference>
<organism evidence="1 2">
    <name type="scientific">Enterococcus phoeniculicola ATCC BAA-412</name>
    <dbReference type="NCBI Taxonomy" id="1158610"/>
    <lineage>
        <taxon>Bacteria</taxon>
        <taxon>Bacillati</taxon>
        <taxon>Bacillota</taxon>
        <taxon>Bacilli</taxon>
        <taxon>Lactobacillales</taxon>
        <taxon>Enterococcaceae</taxon>
        <taxon>Enterococcus</taxon>
    </lineage>
</organism>
<dbReference type="PATRIC" id="fig|1158610.3.peg.3176"/>
<keyword evidence="2" id="KW-1185">Reference proteome</keyword>
<proteinExistence type="predicted"/>
<dbReference type="HOGENOM" id="CLU_129884_1_0_9"/>
<gene>
    <name evidence="1" type="ORF">UC3_03189</name>
</gene>